<reference evidence="1" key="1">
    <citation type="submission" date="2012-10" db="EMBL/GenBank/DDBJ databases">
        <authorList>
            <person name="Harkins D.M."/>
            <person name="Durkin A.S."/>
            <person name="Brinkac L.M."/>
            <person name="Selengut J.D."/>
            <person name="Sanka R."/>
            <person name="DePew J."/>
            <person name="Purushe J."/>
            <person name="Picardeau M."/>
            <person name="Werts C."/>
            <person name="Goarant C."/>
            <person name="Vinetz J.M."/>
            <person name="Sutton G.G."/>
            <person name="Nelson W.C."/>
            <person name="Fouts D.E."/>
        </authorList>
    </citation>
    <scope>NUCLEOTIDE SEQUENCE [LARGE SCALE GENOMIC DNA]</scope>
    <source>
        <strain evidence="1">200802841</strain>
    </source>
</reference>
<proteinExistence type="predicted"/>
<comment type="caution">
    <text evidence="1">The sequence shown here is derived from an EMBL/GenBank/DDBJ whole genome shotgun (WGS) entry which is preliminary data.</text>
</comment>
<dbReference type="EMBL" id="AKWH02000004">
    <property type="protein sequence ID" value="EKO53704.1"/>
    <property type="molecule type" value="Genomic_DNA"/>
</dbReference>
<dbReference type="Proteomes" id="UP000006339">
    <property type="component" value="Unassembled WGS sequence"/>
</dbReference>
<evidence type="ECO:0000313" key="2">
    <source>
        <dbReference type="Proteomes" id="UP000006339"/>
    </source>
</evidence>
<gene>
    <name evidence="1" type="ORF">LEP1GSC131_3054</name>
</gene>
<accession>A0A828Y2D8</accession>
<name>A0A828Y2D8_9LEPT</name>
<dbReference type="AlphaFoldDB" id="A0A828Y2D8"/>
<organism evidence="1 2">
    <name type="scientific">Leptospira kirschneri str. 200802841</name>
    <dbReference type="NCBI Taxonomy" id="1193047"/>
    <lineage>
        <taxon>Bacteria</taxon>
        <taxon>Pseudomonadati</taxon>
        <taxon>Spirochaetota</taxon>
        <taxon>Spirochaetia</taxon>
        <taxon>Leptospirales</taxon>
        <taxon>Leptospiraceae</taxon>
        <taxon>Leptospira</taxon>
    </lineage>
</organism>
<protein>
    <submittedName>
        <fullName evidence="1">Uncharacterized protein</fullName>
    </submittedName>
</protein>
<evidence type="ECO:0000313" key="1">
    <source>
        <dbReference type="EMBL" id="EKO53704.1"/>
    </source>
</evidence>
<sequence length="40" mass="4598">MLTRTKEPVQLPVASRIRPDKNTFCAIDDFRDKSFPSETS</sequence>
<keyword evidence="2" id="KW-1185">Reference proteome</keyword>